<evidence type="ECO:0000256" key="4">
    <source>
        <dbReference type="ARBA" id="ARBA00023098"/>
    </source>
</evidence>
<dbReference type="Proteomes" id="UP000053095">
    <property type="component" value="Unassembled WGS sequence"/>
</dbReference>
<proteinExistence type="predicted"/>
<dbReference type="AlphaFoldDB" id="A0A6V8HQA6"/>
<evidence type="ECO:0000256" key="2">
    <source>
        <dbReference type="ARBA" id="ARBA00022801"/>
    </source>
</evidence>
<dbReference type="InterPro" id="IPR029058">
    <property type="entry name" value="AB_hydrolase_fold"/>
</dbReference>
<dbReference type="PANTHER" id="PTHR10272:SF14">
    <property type="entry name" value="PAF ACETYLHYDROLASE FAMILY PROTEIN"/>
    <property type="match status" value="1"/>
</dbReference>
<dbReference type="Gene3D" id="3.40.50.1820">
    <property type="entry name" value="alpha/beta hydrolase"/>
    <property type="match status" value="1"/>
</dbReference>
<name>A0A6V8HQA6_TALPI</name>
<feature type="signal peptide" evidence="5">
    <location>
        <begin position="1"/>
        <end position="24"/>
    </location>
</feature>
<keyword evidence="4" id="KW-0443">Lipid metabolism</keyword>
<keyword evidence="3" id="KW-0442">Lipid degradation</keyword>
<feature type="chain" id="PRO_5027883669" description="1-alkyl-2-acetylglycerophosphocholine esterase" evidence="5">
    <location>
        <begin position="25"/>
        <end position="458"/>
    </location>
</feature>
<protein>
    <recommendedName>
        <fullName evidence="1">1-alkyl-2-acetylglycerophosphocholine esterase</fullName>
        <ecNumber evidence="1">3.1.1.47</ecNumber>
    </recommendedName>
</protein>
<gene>
    <name evidence="6" type="ORF">TCE0_060f19059</name>
</gene>
<evidence type="ECO:0000313" key="7">
    <source>
        <dbReference type="Proteomes" id="UP000053095"/>
    </source>
</evidence>
<dbReference type="EMBL" id="DF933856">
    <property type="protein sequence ID" value="GAM43883.1"/>
    <property type="molecule type" value="Genomic_DNA"/>
</dbReference>
<sequence length="458" mass="49409">MFNPPDKRLLLAGLFTQLLRSIGAVSFPAAVGSFNTSIATTQLIDHQRLDPYAPTPQPRTLMISLIHPVPPAVCSPSLISYMDPISATFEDEEYAPDGIPAGAFGSLTLQTCKPCPASKSSCRVKGPNYPLVLFSPGLGNSRLLYSAIAQQLSSTGYIVVTIDHTYDADIVTFPNNATILAANITTDTQIVDDLNIRVKDVSFVLDQLQRPSVISRLIPGRTCGLDTSKVGIYGHSLGGATAAEAMLSDSRLTGGVNLDGTFFGSVIDRGLDKPFMIMAHEGKNLTTDMTWAALWPKLKGFRREFMLNGSTHGTFTDLAEVADLIGLRERFPTQVAALLGSIDGERALQVIGSYTSRFFDFVLKGKKKPKESPGRPFTTSFWSAGNEVDPASMPLPIPAEEAPEARPFSEPTATALLQFVASANLFRGKDKPPTRLNWETVGAGKHYTIGRIQGQANT</sequence>
<organism evidence="6 7">
    <name type="scientific">Talaromyces pinophilus</name>
    <name type="common">Penicillium pinophilum</name>
    <dbReference type="NCBI Taxonomy" id="128442"/>
    <lineage>
        <taxon>Eukaryota</taxon>
        <taxon>Fungi</taxon>
        <taxon>Dikarya</taxon>
        <taxon>Ascomycota</taxon>
        <taxon>Pezizomycotina</taxon>
        <taxon>Eurotiomycetes</taxon>
        <taxon>Eurotiomycetidae</taxon>
        <taxon>Eurotiales</taxon>
        <taxon>Trichocomaceae</taxon>
        <taxon>Talaromyces</taxon>
        <taxon>Talaromyces sect. Talaromyces</taxon>
    </lineage>
</organism>
<accession>A0A6V8HQA6</accession>
<dbReference type="SUPFAM" id="SSF53474">
    <property type="entry name" value="alpha/beta-Hydrolases"/>
    <property type="match status" value="1"/>
</dbReference>
<evidence type="ECO:0000256" key="1">
    <source>
        <dbReference type="ARBA" id="ARBA00013201"/>
    </source>
</evidence>
<keyword evidence="7" id="KW-1185">Reference proteome</keyword>
<evidence type="ECO:0000256" key="5">
    <source>
        <dbReference type="SAM" id="SignalP"/>
    </source>
</evidence>
<keyword evidence="2" id="KW-0378">Hydrolase</keyword>
<dbReference type="EC" id="3.1.1.47" evidence="1"/>
<dbReference type="GO" id="GO:0003847">
    <property type="term" value="F:1-alkyl-2-acetylglycerophosphocholine esterase activity"/>
    <property type="evidence" value="ECO:0007669"/>
    <property type="project" value="UniProtKB-EC"/>
</dbReference>
<comment type="caution">
    <text evidence="6">The sequence shown here is derived from an EMBL/GenBank/DDBJ whole genome shotgun (WGS) entry which is preliminary data.</text>
</comment>
<dbReference type="FunFam" id="3.40.50.1820:FF:000450">
    <property type="entry name" value="PAF acetylhydrolase family protein"/>
    <property type="match status" value="1"/>
</dbReference>
<dbReference type="PANTHER" id="PTHR10272">
    <property type="entry name" value="PLATELET-ACTIVATING FACTOR ACETYLHYDROLASE"/>
    <property type="match status" value="1"/>
</dbReference>
<dbReference type="Pfam" id="PF03403">
    <property type="entry name" value="PAF-AH_p_II"/>
    <property type="match status" value="2"/>
</dbReference>
<evidence type="ECO:0000313" key="6">
    <source>
        <dbReference type="EMBL" id="GAM43883.1"/>
    </source>
</evidence>
<keyword evidence="5" id="KW-0732">Signal</keyword>
<evidence type="ECO:0000256" key="3">
    <source>
        <dbReference type="ARBA" id="ARBA00022963"/>
    </source>
</evidence>
<reference evidence="7" key="1">
    <citation type="journal article" date="2015" name="Genome Announc.">
        <title>Draft genome sequence of Talaromyces cellulolyticus strain Y-94, a source of lignocellulosic biomass-degrading enzymes.</title>
        <authorList>
            <person name="Fujii T."/>
            <person name="Koike H."/>
            <person name="Sawayama S."/>
            <person name="Yano S."/>
            <person name="Inoue H."/>
        </authorList>
    </citation>
    <scope>NUCLEOTIDE SEQUENCE [LARGE SCALE GENOMIC DNA]</scope>
    <source>
        <strain evidence="7">Y-94</strain>
    </source>
</reference>
<dbReference type="GO" id="GO:0016042">
    <property type="term" value="P:lipid catabolic process"/>
    <property type="evidence" value="ECO:0007669"/>
    <property type="project" value="UniProtKB-KW"/>
</dbReference>